<reference evidence="2 3" key="1">
    <citation type="journal article" date="2020" name="BMC Genomics">
        <title>Intraspecific diversification of the crop wild relative Brassica cretica Lam. using demographic model selection.</title>
        <authorList>
            <person name="Kioukis A."/>
            <person name="Michalopoulou V.A."/>
            <person name="Briers L."/>
            <person name="Pirintsos S."/>
            <person name="Studholme D.J."/>
            <person name="Pavlidis P."/>
            <person name="Sarris P.F."/>
        </authorList>
    </citation>
    <scope>NUCLEOTIDE SEQUENCE [LARGE SCALE GENOMIC DNA]</scope>
    <source>
        <strain evidence="3">cv. PFS-1207/04</strain>
    </source>
</reference>
<dbReference type="Proteomes" id="UP000266723">
    <property type="component" value="Unassembled WGS sequence"/>
</dbReference>
<evidence type="ECO:0000313" key="3">
    <source>
        <dbReference type="Proteomes" id="UP000266723"/>
    </source>
</evidence>
<feature type="compositionally biased region" description="Basic and acidic residues" evidence="1">
    <location>
        <begin position="45"/>
        <end position="61"/>
    </location>
</feature>
<evidence type="ECO:0000256" key="1">
    <source>
        <dbReference type="SAM" id="MobiDB-lite"/>
    </source>
</evidence>
<comment type="caution">
    <text evidence="2">The sequence shown here is derived from an EMBL/GenBank/DDBJ whole genome shotgun (WGS) entry which is preliminary data.</text>
</comment>
<feature type="compositionally biased region" description="Basic and acidic residues" evidence="1">
    <location>
        <begin position="85"/>
        <end position="99"/>
    </location>
</feature>
<organism evidence="2 3">
    <name type="scientific">Brassica cretica</name>
    <name type="common">Mustard</name>
    <dbReference type="NCBI Taxonomy" id="69181"/>
    <lineage>
        <taxon>Eukaryota</taxon>
        <taxon>Viridiplantae</taxon>
        <taxon>Streptophyta</taxon>
        <taxon>Embryophyta</taxon>
        <taxon>Tracheophyta</taxon>
        <taxon>Spermatophyta</taxon>
        <taxon>Magnoliopsida</taxon>
        <taxon>eudicotyledons</taxon>
        <taxon>Gunneridae</taxon>
        <taxon>Pentapetalae</taxon>
        <taxon>rosids</taxon>
        <taxon>malvids</taxon>
        <taxon>Brassicales</taxon>
        <taxon>Brassicaceae</taxon>
        <taxon>Brassiceae</taxon>
        <taxon>Brassica</taxon>
    </lineage>
</organism>
<gene>
    <name evidence="2" type="ORF">DY000_02012707</name>
</gene>
<accession>A0ABQ7CMV1</accession>
<proteinExistence type="predicted"/>
<evidence type="ECO:0000313" key="2">
    <source>
        <dbReference type="EMBL" id="KAF3561357.1"/>
    </source>
</evidence>
<name>A0ABQ7CMV1_BRACR</name>
<dbReference type="EMBL" id="QGKV02000759">
    <property type="protein sequence ID" value="KAF3561357.1"/>
    <property type="molecule type" value="Genomic_DNA"/>
</dbReference>
<protein>
    <submittedName>
        <fullName evidence="2">Uncharacterized protein</fullName>
    </submittedName>
</protein>
<feature type="region of interest" description="Disordered" evidence="1">
    <location>
        <begin position="1"/>
        <end position="99"/>
    </location>
</feature>
<keyword evidence="3" id="KW-1185">Reference proteome</keyword>
<sequence>MTETPEEGPQGGPATTTETDGVLSEPISVLVEAAVAVTSGEENNGEDKGSESVVERDKNGDKEEDDDEVLKRSRTAEYSAGEALRGGEARRFQRPDRPLDSRLAILRTWRNTSTTRNLSSSKQSKKCGSFSIVFPSVCEGRAKGIKEKEKKGT</sequence>